<feature type="transmembrane region" description="Helical" evidence="1">
    <location>
        <begin position="170"/>
        <end position="188"/>
    </location>
</feature>
<accession>A0A212LS69</accession>
<proteinExistence type="predicted"/>
<evidence type="ECO:0000313" key="3">
    <source>
        <dbReference type="EMBL" id="SCM80331.1"/>
    </source>
</evidence>
<feature type="domain" description="Nucleoside transporter/FeoB GTPase Gate" evidence="2">
    <location>
        <begin position="47"/>
        <end position="155"/>
    </location>
</feature>
<reference evidence="3" key="1">
    <citation type="submission" date="2016-08" db="EMBL/GenBank/DDBJ databases">
        <authorList>
            <person name="Seilhamer J.J."/>
        </authorList>
    </citation>
    <scope>NUCLEOTIDE SEQUENCE</scope>
    <source>
        <strain evidence="3">86</strain>
    </source>
</reference>
<dbReference type="EMBL" id="FMJE01000003">
    <property type="protein sequence ID" value="SCM80331.1"/>
    <property type="molecule type" value="Genomic_DNA"/>
</dbReference>
<feature type="transmembrane region" description="Helical" evidence="1">
    <location>
        <begin position="5"/>
        <end position="24"/>
    </location>
</feature>
<keyword evidence="1" id="KW-1133">Transmembrane helix</keyword>
<protein>
    <submittedName>
        <fullName evidence="3">Spore maturation protein A</fullName>
    </submittedName>
</protein>
<feature type="transmembrane region" description="Helical" evidence="1">
    <location>
        <begin position="138"/>
        <end position="158"/>
    </location>
</feature>
<sequence length="198" mass="20770">MGDSVMINVIWLLLMASGIIYAGMNGRIEVVTASAISAAKSAVELAINLIGIMCLWLGIMKIAELSGLIKVISFVLQPIVGLLFPSVPKNHPAMGAIIMTISANMLGLGNAVTPLGIKAMQQLQTLNPKKCTATPAMCTLLALCTTGFTLVPATIIALRSAAGSVNPTEIVGPTLIVSLVATIFVLIIDRLCRAVFRR</sequence>
<feature type="transmembrane region" description="Helical" evidence="1">
    <location>
        <begin position="30"/>
        <end position="56"/>
    </location>
</feature>
<organism evidence="3">
    <name type="scientific">uncultured Sporomusa sp</name>
    <dbReference type="NCBI Taxonomy" id="307249"/>
    <lineage>
        <taxon>Bacteria</taxon>
        <taxon>Bacillati</taxon>
        <taxon>Bacillota</taxon>
        <taxon>Negativicutes</taxon>
        <taxon>Selenomonadales</taxon>
        <taxon>Sporomusaceae</taxon>
        <taxon>Sporomusa</taxon>
        <taxon>environmental samples</taxon>
    </lineage>
</organism>
<keyword evidence="1" id="KW-0472">Membrane</keyword>
<dbReference type="Pfam" id="PF07670">
    <property type="entry name" value="Gate"/>
    <property type="match status" value="1"/>
</dbReference>
<dbReference type="InterPro" id="IPR011642">
    <property type="entry name" value="Gate_dom"/>
</dbReference>
<gene>
    <name evidence="3" type="primary">spmA</name>
    <name evidence="3" type="ORF">KL86SPO_30509</name>
</gene>
<evidence type="ECO:0000259" key="2">
    <source>
        <dbReference type="Pfam" id="PF07670"/>
    </source>
</evidence>
<evidence type="ECO:0000256" key="1">
    <source>
        <dbReference type="SAM" id="Phobius"/>
    </source>
</evidence>
<keyword evidence="1" id="KW-0812">Transmembrane</keyword>
<feature type="transmembrane region" description="Helical" evidence="1">
    <location>
        <begin position="68"/>
        <end position="87"/>
    </location>
</feature>
<feature type="transmembrane region" description="Helical" evidence="1">
    <location>
        <begin position="93"/>
        <end position="117"/>
    </location>
</feature>
<dbReference type="AlphaFoldDB" id="A0A212LS69"/>
<name>A0A212LS69_9FIRM</name>